<reference evidence="3" key="1">
    <citation type="journal article" date="2019" name="Int. J. Syst. Evol. Microbiol.">
        <title>The Global Catalogue of Microorganisms (GCM) 10K type strain sequencing project: providing services to taxonomists for standard genome sequencing and annotation.</title>
        <authorList>
            <consortium name="The Broad Institute Genomics Platform"/>
            <consortium name="The Broad Institute Genome Sequencing Center for Infectious Disease"/>
            <person name="Wu L."/>
            <person name="Ma J."/>
        </authorList>
    </citation>
    <scope>NUCLEOTIDE SEQUENCE [LARGE SCALE GENOMIC DNA]</scope>
    <source>
        <strain evidence="3">KCTC 42424</strain>
    </source>
</reference>
<dbReference type="EMBL" id="JBHRYB010000013">
    <property type="protein sequence ID" value="MFC3680743.1"/>
    <property type="molecule type" value="Genomic_DNA"/>
</dbReference>
<dbReference type="PANTHER" id="PTHR23131">
    <property type="entry name" value="ENDORIBONUCLEASE LACTB2"/>
    <property type="match status" value="1"/>
</dbReference>
<dbReference type="Gene3D" id="3.60.15.10">
    <property type="entry name" value="Ribonuclease Z/Hydroxyacylglutathione hydrolase-like"/>
    <property type="match status" value="1"/>
</dbReference>
<dbReference type="SMART" id="SM00849">
    <property type="entry name" value="Lactamase_B"/>
    <property type="match status" value="1"/>
</dbReference>
<dbReference type="PANTHER" id="PTHR23131:SF0">
    <property type="entry name" value="ENDORIBONUCLEASE LACTB2"/>
    <property type="match status" value="1"/>
</dbReference>
<dbReference type="InterPro" id="IPR050662">
    <property type="entry name" value="Sec-metab_biosynth-thioest"/>
</dbReference>
<proteinExistence type="predicted"/>
<dbReference type="InterPro" id="IPR036866">
    <property type="entry name" value="RibonucZ/Hydroxyglut_hydro"/>
</dbReference>
<evidence type="ECO:0000313" key="3">
    <source>
        <dbReference type="Proteomes" id="UP001595722"/>
    </source>
</evidence>
<protein>
    <submittedName>
        <fullName evidence="2">MBL fold metallo-hydrolase</fullName>
    </submittedName>
</protein>
<dbReference type="InterPro" id="IPR001279">
    <property type="entry name" value="Metallo-B-lactamas"/>
</dbReference>
<accession>A0ABV7VXG5</accession>
<comment type="caution">
    <text evidence="2">The sequence shown here is derived from an EMBL/GenBank/DDBJ whole genome shotgun (WGS) entry which is preliminary data.</text>
</comment>
<gene>
    <name evidence="2" type="ORF">ACFOMG_11605</name>
</gene>
<feature type="domain" description="Metallo-beta-lactamase" evidence="1">
    <location>
        <begin position="27"/>
        <end position="201"/>
    </location>
</feature>
<sequence length="271" mass="30767">MAVLKHYQYDNGQHSVVGFRVGRFNLGINTTFIVYRIGNTLIDTGPTNQWKFIRRELDKVDVRQLLITHHHEDHAGNAGRIARLKQLMPLAPQQGREKIARGYPTPLLQKIIWGSPIPAQTEPLPLDFCLDDGTRVQAVHTPGHAKDLHCLFFPQQKYLFSGDMYISRSLKLLRADENLQQLMASLETLLALDFEVLFCPHNGIVEQGKQALQDKFDNLSKLCQQAAELKQQGDDEDLIMEKLLGPEDTLARLTRGNISKRNLIRQAIELG</sequence>
<dbReference type="Pfam" id="PF00753">
    <property type="entry name" value="Lactamase_B"/>
    <property type="match status" value="1"/>
</dbReference>
<dbReference type="SUPFAM" id="SSF56281">
    <property type="entry name" value="Metallo-hydrolase/oxidoreductase"/>
    <property type="match status" value="1"/>
</dbReference>
<keyword evidence="3" id="KW-1185">Reference proteome</keyword>
<name>A0ABV7VXG5_9GAMM</name>
<organism evidence="2 3">
    <name type="scientific">Bacterioplanoides pacificum</name>
    <dbReference type="NCBI Taxonomy" id="1171596"/>
    <lineage>
        <taxon>Bacteria</taxon>
        <taxon>Pseudomonadati</taxon>
        <taxon>Pseudomonadota</taxon>
        <taxon>Gammaproteobacteria</taxon>
        <taxon>Oceanospirillales</taxon>
        <taxon>Oceanospirillaceae</taxon>
        <taxon>Bacterioplanoides</taxon>
    </lineage>
</organism>
<evidence type="ECO:0000313" key="2">
    <source>
        <dbReference type="EMBL" id="MFC3680743.1"/>
    </source>
</evidence>
<dbReference type="Proteomes" id="UP001595722">
    <property type="component" value="Unassembled WGS sequence"/>
</dbReference>
<evidence type="ECO:0000259" key="1">
    <source>
        <dbReference type="SMART" id="SM00849"/>
    </source>
</evidence>
<dbReference type="RefSeq" id="WP_376866799.1">
    <property type="nucleotide sequence ID" value="NZ_JBHRYB010000013.1"/>
</dbReference>